<evidence type="ECO:0000256" key="6">
    <source>
        <dbReference type="ARBA" id="ARBA00023029"/>
    </source>
</evidence>
<dbReference type="InterPro" id="IPR013825">
    <property type="entry name" value="Topo_IA_cen_sub2"/>
</dbReference>
<keyword evidence="6" id="KW-0799">Topoisomerase</keyword>
<dbReference type="InterPro" id="IPR013824">
    <property type="entry name" value="Topo_IA_cen_sub1"/>
</dbReference>
<dbReference type="AlphaFoldDB" id="A0A218XYN0"/>
<dbReference type="PANTHER" id="PTHR42785:SF1">
    <property type="entry name" value="DNA TOPOISOMERASE"/>
    <property type="match status" value="1"/>
</dbReference>
<evidence type="ECO:0000313" key="12">
    <source>
        <dbReference type="EMBL" id="OWM89930.1"/>
    </source>
</evidence>
<dbReference type="InterPro" id="IPR023406">
    <property type="entry name" value="Topo_IA_AS"/>
</dbReference>
<feature type="compositionally biased region" description="Basic residues" evidence="9">
    <location>
        <begin position="145"/>
        <end position="154"/>
    </location>
</feature>
<feature type="compositionally biased region" description="Basic and acidic residues" evidence="9">
    <location>
        <begin position="178"/>
        <end position="197"/>
    </location>
</feature>
<dbReference type="InterPro" id="IPR025589">
    <property type="entry name" value="Toprim_C_rpt"/>
</dbReference>
<dbReference type="Pfam" id="PF01131">
    <property type="entry name" value="Topoisom_bac"/>
    <property type="match status" value="1"/>
</dbReference>
<dbReference type="Gene3D" id="3.40.50.140">
    <property type="match status" value="1"/>
</dbReference>
<evidence type="ECO:0000256" key="3">
    <source>
        <dbReference type="ARBA" id="ARBA00012891"/>
    </source>
</evidence>
<keyword evidence="7" id="KW-0238">DNA-binding</keyword>
<dbReference type="InterPro" id="IPR000380">
    <property type="entry name" value="Topo_IA"/>
</dbReference>
<dbReference type="Gene3D" id="1.10.290.10">
    <property type="entry name" value="Topoisomerase I, domain 4"/>
    <property type="match status" value="1"/>
</dbReference>
<protein>
    <recommendedName>
        <fullName evidence="3">DNA topoisomerase</fullName>
        <ecNumber evidence="3">5.6.2.1</ecNumber>
    </recommendedName>
</protein>
<dbReference type="SUPFAM" id="SSF56712">
    <property type="entry name" value="Prokaryotic type I DNA topoisomerase"/>
    <property type="match status" value="1"/>
</dbReference>
<keyword evidence="5" id="KW-0460">Magnesium</keyword>
<dbReference type="SMART" id="SM00437">
    <property type="entry name" value="TOP1Ac"/>
    <property type="match status" value="1"/>
</dbReference>
<comment type="caution">
    <text evidence="12">The sequence shown here is derived from an EMBL/GenBank/DDBJ whole genome shotgun (WGS) entry which is preliminary data.</text>
</comment>
<organism evidence="12 13">
    <name type="scientific">Punica granatum</name>
    <name type="common">Pomegranate</name>
    <dbReference type="NCBI Taxonomy" id="22663"/>
    <lineage>
        <taxon>Eukaryota</taxon>
        <taxon>Viridiplantae</taxon>
        <taxon>Streptophyta</taxon>
        <taxon>Embryophyta</taxon>
        <taxon>Tracheophyta</taxon>
        <taxon>Spermatophyta</taxon>
        <taxon>Magnoliopsida</taxon>
        <taxon>eudicotyledons</taxon>
        <taxon>Gunneridae</taxon>
        <taxon>Pentapetalae</taxon>
        <taxon>rosids</taxon>
        <taxon>malvids</taxon>
        <taxon>Myrtales</taxon>
        <taxon>Lythraceae</taxon>
        <taxon>Punica</taxon>
    </lineage>
</organism>
<dbReference type="CDD" id="cd00186">
    <property type="entry name" value="TOP1Ac"/>
    <property type="match status" value="1"/>
</dbReference>
<dbReference type="InterPro" id="IPR028612">
    <property type="entry name" value="Topoisom_1_IA"/>
</dbReference>
<dbReference type="PANTHER" id="PTHR42785">
    <property type="entry name" value="DNA TOPOISOMERASE, TYPE IA, CORE"/>
    <property type="match status" value="1"/>
</dbReference>
<dbReference type="SMART" id="SM00493">
    <property type="entry name" value="TOPRIM"/>
    <property type="match status" value="1"/>
</dbReference>
<comment type="similarity">
    <text evidence="2">Belongs to the type IA topoisomerase family.</text>
</comment>
<name>A0A218XYN0_PUNGR</name>
<dbReference type="InterPro" id="IPR023405">
    <property type="entry name" value="Topo_IA_core_domain"/>
</dbReference>
<dbReference type="Gene3D" id="1.10.460.10">
    <property type="entry name" value="Topoisomerase I, domain 2"/>
    <property type="match status" value="1"/>
</dbReference>
<dbReference type="Pfam" id="PF13368">
    <property type="entry name" value="Toprim_C_rpt"/>
    <property type="match status" value="1"/>
</dbReference>
<accession>A0A218XYN0</accession>
<feature type="compositionally biased region" description="Polar residues" evidence="9">
    <location>
        <begin position="111"/>
        <end position="130"/>
    </location>
</feature>
<evidence type="ECO:0000256" key="1">
    <source>
        <dbReference type="ARBA" id="ARBA00000213"/>
    </source>
</evidence>
<evidence type="ECO:0000256" key="2">
    <source>
        <dbReference type="ARBA" id="ARBA00009446"/>
    </source>
</evidence>
<dbReference type="InterPro" id="IPR003601">
    <property type="entry name" value="Topo_IA_2"/>
</dbReference>
<dbReference type="PROSITE" id="PS52039">
    <property type="entry name" value="TOPO_IA_2"/>
    <property type="match status" value="1"/>
</dbReference>
<dbReference type="InterPro" id="IPR013497">
    <property type="entry name" value="Topo_IA_cen"/>
</dbReference>
<dbReference type="GO" id="GO:0003917">
    <property type="term" value="F:DNA topoisomerase type I (single strand cut, ATP-independent) activity"/>
    <property type="evidence" value="ECO:0007669"/>
    <property type="project" value="UniProtKB-EC"/>
</dbReference>
<evidence type="ECO:0000256" key="9">
    <source>
        <dbReference type="SAM" id="MobiDB-lite"/>
    </source>
</evidence>
<dbReference type="InterPro" id="IPR005733">
    <property type="entry name" value="TopoI_bac-type"/>
</dbReference>
<dbReference type="InterPro" id="IPR034149">
    <property type="entry name" value="TOPRIM_TopoI"/>
</dbReference>
<dbReference type="Gene3D" id="2.70.20.10">
    <property type="entry name" value="Topoisomerase I, domain 3"/>
    <property type="match status" value="1"/>
</dbReference>
<dbReference type="PROSITE" id="PS50880">
    <property type="entry name" value="TOPRIM"/>
    <property type="match status" value="1"/>
</dbReference>
<dbReference type="CDD" id="cd03363">
    <property type="entry name" value="TOPRIM_TopoIA_TopoI"/>
    <property type="match status" value="1"/>
</dbReference>
<dbReference type="GO" id="GO:0003677">
    <property type="term" value="F:DNA binding"/>
    <property type="evidence" value="ECO:0007669"/>
    <property type="project" value="UniProtKB-KW"/>
</dbReference>
<feature type="region of interest" description="Disordered" evidence="9">
    <location>
        <begin position="97"/>
        <end position="259"/>
    </location>
</feature>
<evidence type="ECO:0000259" key="10">
    <source>
        <dbReference type="PROSITE" id="PS50880"/>
    </source>
</evidence>
<dbReference type="Pfam" id="PF01751">
    <property type="entry name" value="Toprim"/>
    <property type="match status" value="1"/>
</dbReference>
<feature type="domain" description="Toprim" evidence="10">
    <location>
        <begin position="265"/>
        <end position="380"/>
    </location>
</feature>
<sequence>MNIANSLKAPRAIRNVSIQTGASDEISILAAPRFYYKPIVGGSRFGWPSFSASAYRTRCYSQFPKSQVFIKDDVLPKEKRGGASVLASRANFDSNRKLPKALAARSRKSADGSTSGSRNHDTIVQTQELSTKQDDKAQVQQEHSRTKKNNKKQKSGVTVVDEDSQSKCSGIKTPSRRSSSETKLEDNLNGNKLEESLRSSASPKRASRKKAKSQSAKMTAESLEKQGQPVKVTTDTPEIDRYRRTPSVNSRKGSNLKPLYPPSGKSVVVVESATKAKVIQRYLGDMFEVLPSYGHVRDLAARSGSVRPDEDFSMVWEVPSPAWTHLKSIKVALSGADNLILASDPDREGEAIAWHIIEMLQQQDALRDNITIARVVFHEITESSIKAALQSPRDIDANLVNAYLARRALDYLIGFNISPLLWRKLPGCQSAGRVQSAALSLICDREMEIDEFKPQEYWSIEAGFNKSLTGSPIESVSFMSNLTYFASKKLNQLAISSNTEAKNIQEKILSSSFKVMGSKSNKTRKNPPTPYITSTLQQDAANKLHFPATYTMKLAQKLYEGVQLSDGNAVGLITYMRTDGLHISDEAVREINSLVVERYGPDFASKTARKYFKKVKNAQEAHEAIRPTDVRRLPSTIAGVLDEDSMKLYSLIWSRTMACQMEPASFSQVQVEIRSADESIAFSSSCSKNDFLGYQAVFQDKECEVLKSKEKEEIANDRVETFEVLNSLKAGDHVSLGQVELKQHFTQPSPRYSEGSLVKKLEELGIGRPSTYASTLKVLQDRNYVSVKSRVLYPEFRGRMVSAFLSNHFSEVTDYSFTADMEAELDNVSGGLTEWKGLLKDYWTRFSSYCNRAATVHIHQVEKMLEKKFGDFLFASLPDNTRTCPRYIAKTLYGEEEEDAVPQNNNTTIEEPKLLGLHPVSNEKILLKNGPYGFYVQLGEDRKNCTPKRASIGQGEHPKDKQPVVLKLAKVGFTIRHRRTIATVPKNLKPGNITMEKALELLSSKDVRRCGRPKGKPKVEEALEMM</sequence>
<evidence type="ECO:0000259" key="11">
    <source>
        <dbReference type="PROSITE" id="PS52039"/>
    </source>
</evidence>
<feature type="domain" description="Topo IA-type catalytic" evidence="11">
    <location>
        <begin position="396"/>
        <end position="850"/>
    </location>
</feature>
<dbReference type="SMART" id="SM00436">
    <property type="entry name" value="TOP1Bc"/>
    <property type="match status" value="1"/>
</dbReference>
<evidence type="ECO:0000256" key="7">
    <source>
        <dbReference type="ARBA" id="ARBA00023125"/>
    </source>
</evidence>
<keyword evidence="8" id="KW-0413">Isomerase</keyword>
<dbReference type="GO" id="GO:0006265">
    <property type="term" value="P:DNA topological change"/>
    <property type="evidence" value="ECO:0007669"/>
    <property type="project" value="InterPro"/>
</dbReference>
<gene>
    <name evidence="12" type="ORF">CDL15_Pgr012567</name>
</gene>
<dbReference type="EC" id="5.6.2.1" evidence="3"/>
<reference evidence="13" key="1">
    <citation type="journal article" date="2017" name="Plant J.">
        <title>The pomegranate (Punica granatum L.) genome and the genomics of punicalagin biosynthesis.</title>
        <authorList>
            <person name="Qin G."/>
            <person name="Xu C."/>
            <person name="Ming R."/>
            <person name="Tang H."/>
            <person name="Guyot R."/>
            <person name="Kramer E.M."/>
            <person name="Hu Y."/>
            <person name="Yi X."/>
            <person name="Qi Y."/>
            <person name="Xu X."/>
            <person name="Gao Z."/>
            <person name="Pan H."/>
            <person name="Jian J."/>
            <person name="Tian Y."/>
            <person name="Yue Z."/>
            <person name="Xu Y."/>
        </authorList>
    </citation>
    <scope>NUCLEOTIDE SEQUENCE [LARGE SCALE GENOMIC DNA]</scope>
    <source>
        <strain evidence="13">cv. Dabenzi</strain>
    </source>
</reference>
<dbReference type="NCBIfam" id="TIGR01051">
    <property type="entry name" value="topA_bact"/>
    <property type="match status" value="1"/>
</dbReference>
<evidence type="ECO:0000313" key="13">
    <source>
        <dbReference type="Proteomes" id="UP000197138"/>
    </source>
</evidence>
<evidence type="ECO:0000256" key="8">
    <source>
        <dbReference type="ARBA" id="ARBA00023235"/>
    </source>
</evidence>
<dbReference type="PRINTS" id="PR00417">
    <property type="entry name" value="PRTPISMRASEI"/>
</dbReference>
<dbReference type="HAMAP" id="MF_00952">
    <property type="entry name" value="Topoisom_1_prok"/>
    <property type="match status" value="1"/>
</dbReference>
<dbReference type="InterPro" id="IPR003602">
    <property type="entry name" value="Topo_IA_DNA-bd_dom"/>
</dbReference>
<comment type="catalytic activity">
    <reaction evidence="1">
        <text>ATP-independent breakage of single-stranded DNA, followed by passage and rejoining.</text>
        <dbReference type="EC" id="5.6.2.1"/>
    </reaction>
</comment>
<dbReference type="GO" id="GO:0046872">
    <property type="term" value="F:metal ion binding"/>
    <property type="evidence" value="ECO:0007669"/>
    <property type="project" value="UniProtKB-KW"/>
</dbReference>
<dbReference type="PROSITE" id="PS00396">
    <property type="entry name" value="TOPO_IA_1"/>
    <property type="match status" value="1"/>
</dbReference>
<dbReference type="EMBL" id="MTKT01000661">
    <property type="protein sequence ID" value="OWM89930.1"/>
    <property type="molecule type" value="Genomic_DNA"/>
</dbReference>
<dbReference type="InterPro" id="IPR013826">
    <property type="entry name" value="Topo_IA_cen_sub3"/>
</dbReference>
<evidence type="ECO:0000256" key="4">
    <source>
        <dbReference type="ARBA" id="ARBA00022723"/>
    </source>
</evidence>
<dbReference type="Proteomes" id="UP000197138">
    <property type="component" value="Unassembled WGS sequence"/>
</dbReference>
<proteinExistence type="inferred from homology"/>
<keyword evidence="4" id="KW-0479">Metal-binding</keyword>
<evidence type="ECO:0000256" key="5">
    <source>
        <dbReference type="ARBA" id="ARBA00022842"/>
    </source>
</evidence>
<dbReference type="InterPro" id="IPR006171">
    <property type="entry name" value="TOPRIM_dom"/>
</dbReference>